<feature type="chain" id="PRO_5043753341" description="Secreted protein" evidence="2">
    <location>
        <begin position="29"/>
        <end position="146"/>
    </location>
</feature>
<evidence type="ECO:0000256" key="2">
    <source>
        <dbReference type="SAM" id="SignalP"/>
    </source>
</evidence>
<sequence length="146" mass="16510">MAIPTNESVYSAMALLFILLTCVELCDAVVDVYCLIRYDTAGVPFRSRLASLNHHAGSSLHSRRQSHPHCRHDSRPVGEVTENKKKVKERNGEETALKSPLHFYPPKRCRFALEIKRLSWTIRSSHKCVVKVTAKPSHDPHRGILG</sequence>
<feature type="signal peptide" evidence="2">
    <location>
        <begin position="1"/>
        <end position="28"/>
    </location>
</feature>
<keyword evidence="2" id="KW-0732">Signal</keyword>
<comment type="caution">
    <text evidence="3">The sequence shown here is derived from an EMBL/GenBank/DDBJ whole genome shotgun (WGS) entry which is preliminary data.</text>
</comment>
<dbReference type="AlphaFoldDB" id="A0AAV6JV84"/>
<dbReference type="Proteomes" id="UP000823749">
    <property type="component" value="Chromosome 6"/>
</dbReference>
<organism evidence="3 4">
    <name type="scientific">Rhododendron griersonianum</name>
    <dbReference type="NCBI Taxonomy" id="479676"/>
    <lineage>
        <taxon>Eukaryota</taxon>
        <taxon>Viridiplantae</taxon>
        <taxon>Streptophyta</taxon>
        <taxon>Embryophyta</taxon>
        <taxon>Tracheophyta</taxon>
        <taxon>Spermatophyta</taxon>
        <taxon>Magnoliopsida</taxon>
        <taxon>eudicotyledons</taxon>
        <taxon>Gunneridae</taxon>
        <taxon>Pentapetalae</taxon>
        <taxon>asterids</taxon>
        <taxon>Ericales</taxon>
        <taxon>Ericaceae</taxon>
        <taxon>Ericoideae</taxon>
        <taxon>Rhodoreae</taxon>
        <taxon>Rhododendron</taxon>
    </lineage>
</organism>
<proteinExistence type="predicted"/>
<feature type="compositionally biased region" description="Basic and acidic residues" evidence="1">
    <location>
        <begin position="71"/>
        <end position="94"/>
    </location>
</feature>
<feature type="region of interest" description="Disordered" evidence="1">
    <location>
        <begin position="56"/>
        <end position="94"/>
    </location>
</feature>
<name>A0AAV6JV84_9ERIC</name>
<keyword evidence="4" id="KW-1185">Reference proteome</keyword>
<evidence type="ECO:0008006" key="5">
    <source>
        <dbReference type="Google" id="ProtNLM"/>
    </source>
</evidence>
<feature type="compositionally biased region" description="Basic residues" evidence="1">
    <location>
        <begin position="61"/>
        <end position="70"/>
    </location>
</feature>
<dbReference type="EMBL" id="JACTNZ010000006">
    <property type="protein sequence ID" value="KAG5544064.1"/>
    <property type="molecule type" value="Genomic_DNA"/>
</dbReference>
<reference evidence="3 4" key="1">
    <citation type="submission" date="2020-08" db="EMBL/GenBank/DDBJ databases">
        <title>Plant Genome Project.</title>
        <authorList>
            <person name="Zhang R.-G."/>
        </authorList>
    </citation>
    <scope>NUCLEOTIDE SEQUENCE [LARGE SCALE GENOMIC DNA]</scope>
    <source>
        <strain evidence="3">WSP0</strain>
        <tissue evidence="3">Leaf</tissue>
    </source>
</reference>
<evidence type="ECO:0000256" key="1">
    <source>
        <dbReference type="SAM" id="MobiDB-lite"/>
    </source>
</evidence>
<protein>
    <recommendedName>
        <fullName evidence="5">Secreted protein</fullName>
    </recommendedName>
</protein>
<gene>
    <name evidence="3" type="ORF">RHGRI_016723</name>
</gene>
<evidence type="ECO:0000313" key="3">
    <source>
        <dbReference type="EMBL" id="KAG5544064.1"/>
    </source>
</evidence>
<evidence type="ECO:0000313" key="4">
    <source>
        <dbReference type="Proteomes" id="UP000823749"/>
    </source>
</evidence>
<accession>A0AAV6JV84</accession>